<accession>A0AAV4S4H9</accession>
<proteinExistence type="predicted"/>
<evidence type="ECO:0000313" key="3">
    <source>
        <dbReference type="Proteomes" id="UP001054837"/>
    </source>
</evidence>
<feature type="compositionally biased region" description="Basic residues" evidence="1">
    <location>
        <begin position="106"/>
        <end position="119"/>
    </location>
</feature>
<protein>
    <submittedName>
        <fullName evidence="2">Uncharacterized protein</fullName>
    </submittedName>
</protein>
<sequence>MIRYSHPRKENDNLIVGRILPTSVSSHASLSRPINPRNGFVSITRCLLFGGPAASFFRIPSLALGAHPRGHFSERTGSRNPFSLSLAKVARRRGVAPGEADGLSRHSCHTRRSRSQNGR</sequence>
<name>A0AAV4S4H9_9ARAC</name>
<dbReference type="AlphaFoldDB" id="A0AAV4S4H9"/>
<reference evidence="2 3" key="1">
    <citation type="submission" date="2021-06" db="EMBL/GenBank/DDBJ databases">
        <title>Caerostris darwini draft genome.</title>
        <authorList>
            <person name="Kono N."/>
            <person name="Arakawa K."/>
        </authorList>
    </citation>
    <scope>NUCLEOTIDE SEQUENCE [LARGE SCALE GENOMIC DNA]</scope>
</reference>
<evidence type="ECO:0000256" key="1">
    <source>
        <dbReference type="SAM" id="MobiDB-lite"/>
    </source>
</evidence>
<dbReference type="EMBL" id="BPLQ01007091">
    <property type="protein sequence ID" value="GIY27849.1"/>
    <property type="molecule type" value="Genomic_DNA"/>
</dbReference>
<keyword evidence="3" id="KW-1185">Reference proteome</keyword>
<evidence type="ECO:0000313" key="2">
    <source>
        <dbReference type="EMBL" id="GIY27849.1"/>
    </source>
</evidence>
<dbReference type="Proteomes" id="UP001054837">
    <property type="component" value="Unassembled WGS sequence"/>
</dbReference>
<comment type="caution">
    <text evidence="2">The sequence shown here is derived from an EMBL/GenBank/DDBJ whole genome shotgun (WGS) entry which is preliminary data.</text>
</comment>
<feature type="region of interest" description="Disordered" evidence="1">
    <location>
        <begin position="95"/>
        <end position="119"/>
    </location>
</feature>
<gene>
    <name evidence="2" type="ORF">CDAR_515741</name>
</gene>
<organism evidence="2 3">
    <name type="scientific">Caerostris darwini</name>
    <dbReference type="NCBI Taxonomy" id="1538125"/>
    <lineage>
        <taxon>Eukaryota</taxon>
        <taxon>Metazoa</taxon>
        <taxon>Ecdysozoa</taxon>
        <taxon>Arthropoda</taxon>
        <taxon>Chelicerata</taxon>
        <taxon>Arachnida</taxon>
        <taxon>Araneae</taxon>
        <taxon>Araneomorphae</taxon>
        <taxon>Entelegynae</taxon>
        <taxon>Araneoidea</taxon>
        <taxon>Araneidae</taxon>
        <taxon>Caerostris</taxon>
    </lineage>
</organism>